<keyword evidence="2 6" id="KW-0812">Transmembrane</keyword>
<evidence type="ECO:0000256" key="5">
    <source>
        <dbReference type="ARBA" id="ARBA00038359"/>
    </source>
</evidence>
<dbReference type="Proteomes" id="UP000034680">
    <property type="component" value="Unassembled WGS sequence"/>
</dbReference>
<feature type="transmembrane region" description="Helical" evidence="6">
    <location>
        <begin position="162"/>
        <end position="187"/>
    </location>
</feature>
<evidence type="ECO:0000256" key="6">
    <source>
        <dbReference type="SAM" id="Phobius"/>
    </source>
</evidence>
<protein>
    <recommendedName>
        <fullName evidence="7">Rhodopsin domain-containing protein</fullName>
    </recommendedName>
</protein>
<reference evidence="8 9" key="1">
    <citation type="submission" date="2015-05" db="EMBL/GenBank/DDBJ databases">
        <title>Distinctive expansion of gene families associated with plant cell wall degradation and secondary metabolism in the genomes of grapevine trunk pathogens.</title>
        <authorList>
            <person name="Lawrence D.P."/>
            <person name="Travadon R."/>
            <person name="Rolshausen P.E."/>
            <person name="Baumgartner K."/>
        </authorList>
    </citation>
    <scope>NUCLEOTIDE SEQUENCE [LARGE SCALE GENOMIC DNA]</scope>
    <source>
        <strain evidence="8">DA912</strain>
    </source>
</reference>
<dbReference type="PANTHER" id="PTHR33048">
    <property type="entry name" value="PTH11-LIKE INTEGRAL MEMBRANE PROTEIN (AFU_ORTHOLOGUE AFUA_5G11245)"/>
    <property type="match status" value="1"/>
</dbReference>
<dbReference type="Pfam" id="PF20684">
    <property type="entry name" value="Fung_rhodopsin"/>
    <property type="match status" value="1"/>
</dbReference>
<name>A0A0G2FR62_9PEZI</name>
<evidence type="ECO:0000256" key="4">
    <source>
        <dbReference type="ARBA" id="ARBA00023136"/>
    </source>
</evidence>
<feature type="transmembrane region" description="Helical" evidence="6">
    <location>
        <begin position="132"/>
        <end position="150"/>
    </location>
</feature>
<dbReference type="STRING" id="1214573.A0A0G2FR62"/>
<evidence type="ECO:0000256" key="3">
    <source>
        <dbReference type="ARBA" id="ARBA00022989"/>
    </source>
</evidence>
<evidence type="ECO:0000313" key="9">
    <source>
        <dbReference type="Proteomes" id="UP000034680"/>
    </source>
</evidence>
<dbReference type="AlphaFoldDB" id="A0A0G2FR62"/>
<comment type="subcellular location">
    <subcellularLocation>
        <location evidence="1">Membrane</location>
        <topology evidence="1">Multi-pass membrane protein</topology>
    </subcellularLocation>
</comment>
<evidence type="ECO:0000313" key="8">
    <source>
        <dbReference type="EMBL" id="KKY36464.1"/>
    </source>
</evidence>
<dbReference type="PANTHER" id="PTHR33048:SF47">
    <property type="entry name" value="INTEGRAL MEMBRANE PROTEIN-RELATED"/>
    <property type="match status" value="1"/>
</dbReference>
<dbReference type="EMBL" id="LCUC01000116">
    <property type="protein sequence ID" value="KKY36464.1"/>
    <property type="molecule type" value="Genomic_DNA"/>
</dbReference>
<keyword evidence="9" id="KW-1185">Reference proteome</keyword>
<accession>A0A0G2FR62</accession>
<dbReference type="InterPro" id="IPR052337">
    <property type="entry name" value="SAT4-like"/>
</dbReference>
<sequence>MVDFLHVVVIVMCLFLSVLIPLKTAILIEWIYIFLPNGGNRRNLFFWACHFVIWANIIFCITTIIVFSLSCVPYEYLWDPTIEGGYCRINTAYVSLSSACFVFSTDIIILFIPQRVIWKLNMSRNRKIGVSLVFALGMAACAASIVRLYYTVERAESADITYHISSLMLTAVGECACAILVLCIPAAPKAFAGLKLSGRLSFGRSGSLQEPLKKRYTGDGAAAWPASAKEDYKRQWQIVSSSERSLVPLEQISSVKHHDTERGNAIRCTTEFEAKTSYDPDRTVFLEQRNRQHPWMQK</sequence>
<proteinExistence type="inferred from homology"/>
<dbReference type="InterPro" id="IPR049326">
    <property type="entry name" value="Rhodopsin_dom_fungi"/>
</dbReference>
<feature type="domain" description="Rhodopsin" evidence="7">
    <location>
        <begin position="11"/>
        <end position="187"/>
    </location>
</feature>
<feature type="transmembrane region" description="Helical" evidence="6">
    <location>
        <begin position="6"/>
        <end position="32"/>
    </location>
</feature>
<feature type="transmembrane region" description="Helical" evidence="6">
    <location>
        <begin position="89"/>
        <end position="112"/>
    </location>
</feature>
<dbReference type="GO" id="GO:0016020">
    <property type="term" value="C:membrane"/>
    <property type="evidence" value="ECO:0007669"/>
    <property type="project" value="UniProtKB-SubCell"/>
</dbReference>
<comment type="caution">
    <text evidence="8">The sequence shown here is derived from an EMBL/GenBank/DDBJ whole genome shotgun (WGS) entry which is preliminary data.</text>
</comment>
<evidence type="ECO:0000256" key="2">
    <source>
        <dbReference type="ARBA" id="ARBA00022692"/>
    </source>
</evidence>
<evidence type="ECO:0000256" key="1">
    <source>
        <dbReference type="ARBA" id="ARBA00004141"/>
    </source>
</evidence>
<comment type="similarity">
    <text evidence="5">Belongs to the SAT4 family.</text>
</comment>
<gene>
    <name evidence="8" type="ORF">UCDDA912_g03535</name>
</gene>
<evidence type="ECO:0000259" key="7">
    <source>
        <dbReference type="Pfam" id="PF20684"/>
    </source>
</evidence>
<keyword evidence="3 6" id="KW-1133">Transmembrane helix</keyword>
<keyword evidence="4 6" id="KW-0472">Membrane</keyword>
<organism evidence="8 9">
    <name type="scientific">Diaporthe ampelina</name>
    <dbReference type="NCBI Taxonomy" id="1214573"/>
    <lineage>
        <taxon>Eukaryota</taxon>
        <taxon>Fungi</taxon>
        <taxon>Dikarya</taxon>
        <taxon>Ascomycota</taxon>
        <taxon>Pezizomycotina</taxon>
        <taxon>Sordariomycetes</taxon>
        <taxon>Sordariomycetidae</taxon>
        <taxon>Diaporthales</taxon>
        <taxon>Diaporthaceae</taxon>
        <taxon>Diaporthe</taxon>
    </lineage>
</organism>
<reference evidence="8 9" key="2">
    <citation type="submission" date="2015-05" db="EMBL/GenBank/DDBJ databases">
        <authorList>
            <person name="Morales-Cruz A."/>
            <person name="Amrine K.C."/>
            <person name="Cantu D."/>
        </authorList>
    </citation>
    <scope>NUCLEOTIDE SEQUENCE [LARGE SCALE GENOMIC DNA]</scope>
    <source>
        <strain evidence="8">DA912</strain>
    </source>
</reference>
<feature type="transmembrane region" description="Helical" evidence="6">
    <location>
        <begin position="44"/>
        <end position="69"/>
    </location>
</feature>
<dbReference type="OrthoDB" id="2496787at2759"/>